<dbReference type="InterPro" id="IPR042185">
    <property type="entry name" value="Serpin_sf_2"/>
</dbReference>
<dbReference type="AlphaFoldDB" id="A0A1A6AKM9"/>
<dbReference type="InterPro" id="IPR036186">
    <property type="entry name" value="Serpin_sf"/>
</dbReference>
<dbReference type="Gene3D" id="2.30.39.10">
    <property type="entry name" value="Alpha-1-antitrypsin, domain 1"/>
    <property type="match status" value="1"/>
</dbReference>
<protein>
    <submittedName>
        <fullName evidence="3">Serpin (Serine protease inhibitor)</fullName>
    </submittedName>
</protein>
<dbReference type="Gene3D" id="3.30.497.10">
    <property type="entry name" value="Antithrombin, subunit I, domain 2"/>
    <property type="match status" value="1"/>
</dbReference>
<dbReference type="InterPro" id="IPR042178">
    <property type="entry name" value="Serpin_sf_1"/>
</dbReference>
<dbReference type="Proteomes" id="UP000093954">
    <property type="component" value="Unassembled WGS sequence"/>
</dbReference>
<feature type="domain" description="Serpin" evidence="2">
    <location>
        <begin position="163"/>
        <end position="522"/>
    </location>
</feature>
<evidence type="ECO:0000313" key="4">
    <source>
        <dbReference type="Proteomes" id="UP000093954"/>
    </source>
</evidence>
<dbReference type="Pfam" id="PF00079">
    <property type="entry name" value="Serpin"/>
    <property type="match status" value="1"/>
</dbReference>
<name>A0A1A6AKM9_9CLOT</name>
<sequence>MVKSKVFIPVLISIILATAGSGYYMQKVKASDAAGNVKQWTEQKDVSTEKVWKLTFKQGLLVDWPSLDKAITVTDSKGNIIDVEINEANYGNSILIYPPKDGYKAGETYYLNVSKDLKLYSKTGSSTSNLKQPITMKFTVNGIKTIDINKDSLVSVSNNKFAFDLMNQLTNKDKDKNIIISPLSIGTILAETQNGAVGDTKNEMLRSIGLSNADDKTINEQYYSLLDYYNNLKSTKLKTADSIWVDKDTILNKQFVDTSQKYYNSEVSTLDFKDNNSVDIINNWVDKSTDGQIKKIIDNINKEDVAILINSVNFKGTWLDEFPKDNTKPEEFNLSSGQKIKVDNMEDIRVNSYLKGNNFAAVKIPYYDGLEMDLFLPDKGVDINKFVSSFSKSNMDKWMNDFYDARVTMKIPKFKLEYEEDNMVDILKKLGVVTAFDRNKADFSGISQQKPLFISKITHKTSINVDEKGTAAAAVTAVEMGATASMPPEYKNVDFTIDRPFVFAIRDCNTGAIVFMGKVENPQK</sequence>
<dbReference type="EMBL" id="LROS01000055">
    <property type="protein sequence ID" value="OBR90637.1"/>
    <property type="molecule type" value="Genomic_DNA"/>
</dbReference>
<dbReference type="PATRIC" id="fig|1353534.3.peg.3345"/>
<proteinExistence type="inferred from homology"/>
<comment type="caution">
    <text evidence="3">The sequence shown here is derived from an EMBL/GenBank/DDBJ whole genome shotgun (WGS) entry which is preliminary data.</text>
</comment>
<dbReference type="PANTHER" id="PTHR11461:SF211">
    <property type="entry name" value="GH10112P-RELATED"/>
    <property type="match status" value="1"/>
</dbReference>
<dbReference type="InterPro" id="IPR023795">
    <property type="entry name" value="Serpin_CS"/>
</dbReference>
<evidence type="ECO:0000313" key="3">
    <source>
        <dbReference type="EMBL" id="OBR90637.1"/>
    </source>
</evidence>
<evidence type="ECO:0000259" key="2">
    <source>
        <dbReference type="SMART" id="SM00093"/>
    </source>
</evidence>
<organism evidence="3 4">
    <name type="scientific">Clostridium ragsdalei P11</name>
    <dbReference type="NCBI Taxonomy" id="1353534"/>
    <lineage>
        <taxon>Bacteria</taxon>
        <taxon>Bacillati</taxon>
        <taxon>Bacillota</taxon>
        <taxon>Clostridia</taxon>
        <taxon>Eubacteriales</taxon>
        <taxon>Clostridiaceae</taxon>
        <taxon>Clostridium</taxon>
    </lineage>
</organism>
<comment type="similarity">
    <text evidence="1">Belongs to the serpin family.</text>
</comment>
<evidence type="ECO:0000256" key="1">
    <source>
        <dbReference type="RuleBase" id="RU000411"/>
    </source>
</evidence>
<dbReference type="GO" id="GO:0004867">
    <property type="term" value="F:serine-type endopeptidase inhibitor activity"/>
    <property type="evidence" value="ECO:0007669"/>
    <property type="project" value="InterPro"/>
</dbReference>
<dbReference type="PROSITE" id="PS00284">
    <property type="entry name" value="SERPIN"/>
    <property type="match status" value="1"/>
</dbReference>
<accession>A0A1A6AKM9</accession>
<dbReference type="SUPFAM" id="SSF56574">
    <property type="entry name" value="Serpins"/>
    <property type="match status" value="1"/>
</dbReference>
<dbReference type="RefSeq" id="WP_065079369.1">
    <property type="nucleotide sequence ID" value="NZ_LROS01000055.1"/>
</dbReference>
<dbReference type="PANTHER" id="PTHR11461">
    <property type="entry name" value="SERINE PROTEASE INHIBITOR, SERPIN"/>
    <property type="match status" value="1"/>
</dbReference>
<dbReference type="InterPro" id="IPR023796">
    <property type="entry name" value="Serpin_dom"/>
</dbReference>
<gene>
    <name evidence="3" type="ORF">CLRAG_32850</name>
</gene>
<dbReference type="SMART" id="SM00093">
    <property type="entry name" value="SERPIN"/>
    <property type="match status" value="1"/>
</dbReference>
<keyword evidence="4" id="KW-1185">Reference proteome</keyword>
<dbReference type="CDD" id="cd19589">
    <property type="entry name" value="serpin_tengpin-like"/>
    <property type="match status" value="1"/>
</dbReference>
<dbReference type="InterPro" id="IPR000215">
    <property type="entry name" value="Serpin_fam"/>
</dbReference>
<reference evidence="3 4" key="1">
    <citation type="journal article" date="2012" name="Front. Microbiol.">
        <title>Draft Genome Sequence of the Virulent Strain 01-B526 of the Fish Pathogen Aeromonas salmonicida.</title>
        <authorList>
            <person name="Charette S.J."/>
            <person name="Brochu F."/>
            <person name="Boyle B."/>
            <person name="Filion G."/>
            <person name="Tanaka K.H."/>
            <person name="Derome N."/>
        </authorList>
    </citation>
    <scope>NUCLEOTIDE SEQUENCE [LARGE SCALE GENOMIC DNA]</scope>
    <source>
        <strain evidence="3 4">P11</strain>
    </source>
</reference>
<dbReference type="GO" id="GO:0005615">
    <property type="term" value="C:extracellular space"/>
    <property type="evidence" value="ECO:0007669"/>
    <property type="project" value="InterPro"/>
</dbReference>